<feature type="compositionally biased region" description="Low complexity" evidence="5">
    <location>
        <begin position="574"/>
        <end position="584"/>
    </location>
</feature>
<feature type="transmembrane region" description="Helical" evidence="6">
    <location>
        <begin position="222"/>
        <end position="241"/>
    </location>
</feature>
<comment type="caution">
    <text evidence="7">The sequence shown here is derived from an EMBL/GenBank/DDBJ whole genome shotgun (WGS) entry which is preliminary data.</text>
</comment>
<name>A0AAD2BUC6_9RALS</name>
<evidence type="ECO:0000256" key="1">
    <source>
        <dbReference type="ARBA" id="ARBA00004141"/>
    </source>
</evidence>
<sequence>MQTSRLYDASIRVGRYLDSVQVAFVRAVIEQEKFRKALRWGVMALLLFYAAISLNASADDSMLGLDAIDSKFSGLRDTWYSVVKGFAVGLFWKLALVDFCWSTVIYVLEKNEMPEILGSLVRKIFTLGFFFSVLKMSDTWIPAIIQSFIKIGQTASGVASLTPDGIVNKGLDLAFGAFGALKDLNALKALGAIFPVTLMALLIFLAFLWVAAQLLVTLVESYIAIGLGVILLGFGGSRWTTDFATKYLQFAVGTGIKLMVLYAIVGGGQSLFTGLVIDQGNLLKSCLIVMGTSFVYTFLAINIPQLASSMMSGSPNLTAGALAGATATVAAAAVGAGAATAAAGSAAAGGAVSGAAGAAGLKQALDAGLASAGDHGKTGLGALGHAAGEMAAHGLGMASGAVGSAAESAREAFGGRVDQSAGGKIASSIESTRGGSVAGVPAAAPAPAPASNAGQAAPAAGGSAGAGGAAGGQGNPDAGSTQGGALSSDSAPADASQAASSASASASTEGAGSAPAGASGGGVSAPTKPAASGSAPAVPPAPAVAPTSAGGDASNAAVSGASTDAGAGGGAGQASGQSGTQGSGKRTPSVTELKRDLEGYIPQDGASGAAINIDISHARD</sequence>
<feature type="compositionally biased region" description="Low complexity" evidence="5">
    <location>
        <begin position="544"/>
        <end position="565"/>
    </location>
</feature>
<feature type="compositionally biased region" description="Low complexity" evidence="5">
    <location>
        <begin position="434"/>
        <end position="461"/>
    </location>
</feature>
<organism evidence="7 8">
    <name type="scientific">Ralstonia thomasii</name>
    <dbReference type="NCBI Taxonomy" id="3058596"/>
    <lineage>
        <taxon>Bacteria</taxon>
        <taxon>Pseudomonadati</taxon>
        <taxon>Pseudomonadota</taxon>
        <taxon>Betaproteobacteria</taxon>
        <taxon>Burkholderiales</taxon>
        <taxon>Burkholderiaceae</taxon>
        <taxon>Ralstonia</taxon>
    </lineage>
</organism>
<evidence type="ECO:0000256" key="4">
    <source>
        <dbReference type="ARBA" id="ARBA00023136"/>
    </source>
</evidence>
<evidence type="ECO:0000313" key="7">
    <source>
        <dbReference type="EMBL" id="CAJ0807446.1"/>
    </source>
</evidence>
<dbReference type="Proteomes" id="UP001189756">
    <property type="component" value="Unassembled WGS sequence"/>
</dbReference>
<feature type="transmembrane region" description="Helical" evidence="6">
    <location>
        <begin position="247"/>
        <end position="265"/>
    </location>
</feature>
<feature type="transmembrane region" description="Helical" evidence="6">
    <location>
        <begin position="286"/>
        <end position="307"/>
    </location>
</feature>
<feature type="transmembrane region" description="Helical" evidence="6">
    <location>
        <begin position="40"/>
        <end position="58"/>
    </location>
</feature>
<comment type="subcellular location">
    <subcellularLocation>
        <location evidence="1">Membrane</location>
        <topology evidence="1">Multi-pass membrane protein</topology>
    </subcellularLocation>
</comment>
<reference evidence="7" key="1">
    <citation type="submission" date="2023-07" db="EMBL/GenBank/DDBJ databases">
        <authorList>
            <person name="Peeters C."/>
        </authorList>
    </citation>
    <scope>NUCLEOTIDE SEQUENCE</scope>
    <source>
        <strain evidence="7">R-77560</strain>
    </source>
</reference>
<evidence type="ECO:0000256" key="5">
    <source>
        <dbReference type="SAM" id="MobiDB-lite"/>
    </source>
</evidence>
<proteinExistence type="predicted"/>
<dbReference type="NCBIfam" id="TIGR02783">
    <property type="entry name" value="TrbL_P"/>
    <property type="match status" value="1"/>
</dbReference>
<evidence type="ECO:0000313" key="8">
    <source>
        <dbReference type="Proteomes" id="UP001189756"/>
    </source>
</evidence>
<dbReference type="GO" id="GO:0030255">
    <property type="term" value="P:protein secretion by the type IV secretion system"/>
    <property type="evidence" value="ECO:0007669"/>
    <property type="project" value="InterPro"/>
</dbReference>
<evidence type="ECO:0000256" key="6">
    <source>
        <dbReference type="SAM" id="Phobius"/>
    </source>
</evidence>
<feature type="region of interest" description="Disordered" evidence="5">
    <location>
        <begin position="434"/>
        <end position="620"/>
    </location>
</feature>
<feature type="compositionally biased region" description="Gly residues" evidence="5">
    <location>
        <begin position="462"/>
        <end position="474"/>
    </location>
</feature>
<evidence type="ECO:0000256" key="2">
    <source>
        <dbReference type="ARBA" id="ARBA00022692"/>
    </source>
</evidence>
<dbReference type="Pfam" id="PF04610">
    <property type="entry name" value="TrbL"/>
    <property type="match status" value="1"/>
</dbReference>
<dbReference type="InterPro" id="IPR014150">
    <property type="entry name" value="Conjugal_tfr_TrbL"/>
</dbReference>
<accession>A0AAD2BUC6</accession>
<keyword evidence="3 6" id="KW-1133">Transmembrane helix</keyword>
<feature type="transmembrane region" description="Helical" evidence="6">
    <location>
        <begin position="78"/>
        <end position="108"/>
    </location>
</feature>
<dbReference type="InterPro" id="IPR007688">
    <property type="entry name" value="Conjugal_tfr_TrbL/VirB6"/>
</dbReference>
<protein>
    <recommendedName>
        <fullName evidence="9">P-type conjugative transfer protein TrbL</fullName>
    </recommendedName>
</protein>
<dbReference type="GO" id="GO:0016020">
    <property type="term" value="C:membrane"/>
    <property type="evidence" value="ECO:0007669"/>
    <property type="project" value="UniProtKB-SubCell"/>
</dbReference>
<feature type="compositionally biased region" description="Low complexity" evidence="5">
    <location>
        <begin position="475"/>
        <end position="517"/>
    </location>
</feature>
<keyword evidence="2 6" id="KW-0812">Transmembrane</keyword>
<keyword evidence="4 6" id="KW-0472">Membrane</keyword>
<evidence type="ECO:0008006" key="9">
    <source>
        <dbReference type="Google" id="ProtNLM"/>
    </source>
</evidence>
<dbReference type="RefSeq" id="WP_316685529.1">
    <property type="nucleotide sequence ID" value="NZ_CATZAZ010000017.1"/>
</dbReference>
<evidence type="ECO:0000256" key="3">
    <source>
        <dbReference type="ARBA" id="ARBA00022989"/>
    </source>
</evidence>
<gene>
    <name evidence="7" type="ORF">R77560_04576</name>
</gene>
<dbReference type="EMBL" id="CATZAZ010000017">
    <property type="protein sequence ID" value="CAJ0807446.1"/>
    <property type="molecule type" value="Genomic_DNA"/>
</dbReference>
<feature type="transmembrane region" description="Helical" evidence="6">
    <location>
        <begin position="189"/>
        <end position="210"/>
    </location>
</feature>
<dbReference type="AlphaFoldDB" id="A0AAD2BUC6"/>